<feature type="transmembrane region" description="Helical" evidence="5">
    <location>
        <begin position="123"/>
        <end position="143"/>
    </location>
</feature>
<dbReference type="InterPro" id="IPR006214">
    <property type="entry name" value="Bax_inhibitor_1-related"/>
</dbReference>
<dbReference type="PANTHER" id="PTHR23291">
    <property type="entry name" value="BAX INHIBITOR-RELATED"/>
    <property type="match status" value="1"/>
</dbReference>
<keyword evidence="7" id="KW-1185">Reference proteome</keyword>
<feature type="transmembrane region" description="Helical" evidence="5">
    <location>
        <begin position="94"/>
        <end position="116"/>
    </location>
</feature>
<dbReference type="EMBL" id="CAUJNA010000779">
    <property type="protein sequence ID" value="CAJ1381096.1"/>
    <property type="molecule type" value="Genomic_DNA"/>
</dbReference>
<evidence type="ECO:0000313" key="7">
    <source>
        <dbReference type="Proteomes" id="UP001178507"/>
    </source>
</evidence>
<name>A0AA36I4U8_9DINO</name>
<accession>A0AA36I4U8</accession>
<feature type="transmembrane region" description="Helical" evidence="5">
    <location>
        <begin position="180"/>
        <end position="198"/>
    </location>
</feature>
<feature type="transmembrane region" description="Helical" evidence="5">
    <location>
        <begin position="149"/>
        <end position="173"/>
    </location>
</feature>
<keyword evidence="4 5" id="KW-0472">Membrane</keyword>
<dbReference type="GO" id="GO:0016020">
    <property type="term" value="C:membrane"/>
    <property type="evidence" value="ECO:0007669"/>
    <property type="project" value="UniProtKB-SubCell"/>
</dbReference>
<dbReference type="PANTHER" id="PTHR23291:SF50">
    <property type="entry name" value="PROTEIN LIFEGUARD 4"/>
    <property type="match status" value="1"/>
</dbReference>
<gene>
    <name evidence="6" type="ORF">EVOR1521_LOCUS8886</name>
</gene>
<evidence type="ECO:0000256" key="1">
    <source>
        <dbReference type="ARBA" id="ARBA00004141"/>
    </source>
</evidence>
<evidence type="ECO:0000256" key="5">
    <source>
        <dbReference type="RuleBase" id="RU004379"/>
    </source>
</evidence>
<comment type="subcellular location">
    <subcellularLocation>
        <location evidence="1">Membrane</location>
        <topology evidence="1">Multi-pass membrane protein</topology>
    </subcellularLocation>
</comment>
<sequence length="247" mass="26623">MAPASHAARWDHANFRGISAQQVRLGFIRKVYGIVCTQVLTTALFAGLCCGPLQRPMLAFVTTSPSAFRWGSVIATGLALLLCHAGKDSYPVNFLGLCLLTAVMALDLGVISALCAASGLGALVAQAAVITALITLGLTMYTFSSKRDFSFLGAALWPLAFGLLGFGLLSLIFPSLHMGLLGLLVSFAGAGIFCGYLVFDTWRIANELGVDDYIQGAIQLYMDIVNIFLYILEILMQMNKKQDRDRR</sequence>
<evidence type="ECO:0000256" key="4">
    <source>
        <dbReference type="ARBA" id="ARBA00023136"/>
    </source>
</evidence>
<organism evidence="6 7">
    <name type="scientific">Effrenium voratum</name>
    <dbReference type="NCBI Taxonomy" id="2562239"/>
    <lineage>
        <taxon>Eukaryota</taxon>
        <taxon>Sar</taxon>
        <taxon>Alveolata</taxon>
        <taxon>Dinophyceae</taxon>
        <taxon>Suessiales</taxon>
        <taxon>Symbiodiniaceae</taxon>
        <taxon>Effrenium</taxon>
    </lineage>
</organism>
<feature type="transmembrane region" description="Helical" evidence="5">
    <location>
        <begin position="58"/>
        <end position="82"/>
    </location>
</feature>
<keyword evidence="2 5" id="KW-0812">Transmembrane</keyword>
<evidence type="ECO:0000256" key="2">
    <source>
        <dbReference type="ARBA" id="ARBA00022692"/>
    </source>
</evidence>
<dbReference type="AlphaFoldDB" id="A0AA36I4U8"/>
<protein>
    <submittedName>
        <fullName evidence="6">Uncharacterized protein</fullName>
    </submittedName>
</protein>
<proteinExistence type="inferred from homology"/>
<dbReference type="Proteomes" id="UP001178507">
    <property type="component" value="Unassembled WGS sequence"/>
</dbReference>
<keyword evidence="3 5" id="KW-1133">Transmembrane helix</keyword>
<evidence type="ECO:0000256" key="3">
    <source>
        <dbReference type="ARBA" id="ARBA00022989"/>
    </source>
</evidence>
<feature type="transmembrane region" description="Helical" evidence="5">
    <location>
        <begin position="31"/>
        <end position="51"/>
    </location>
</feature>
<evidence type="ECO:0000313" key="6">
    <source>
        <dbReference type="EMBL" id="CAJ1381096.1"/>
    </source>
</evidence>
<dbReference type="Pfam" id="PF01027">
    <property type="entry name" value="Bax1-I"/>
    <property type="match status" value="1"/>
</dbReference>
<comment type="caution">
    <text evidence="6">The sequence shown here is derived from an EMBL/GenBank/DDBJ whole genome shotgun (WGS) entry which is preliminary data.</text>
</comment>
<comment type="similarity">
    <text evidence="5">Belongs to the BI1 family.</text>
</comment>
<feature type="transmembrane region" description="Helical" evidence="5">
    <location>
        <begin position="218"/>
        <end position="236"/>
    </location>
</feature>
<reference evidence="6" key="1">
    <citation type="submission" date="2023-08" db="EMBL/GenBank/DDBJ databases">
        <authorList>
            <person name="Chen Y."/>
            <person name="Shah S."/>
            <person name="Dougan E. K."/>
            <person name="Thang M."/>
            <person name="Chan C."/>
        </authorList>
    </citation>
    <scope>NUCLEOTIDE SEQUENCE</scope>
</reference>